<dbReference type="InterPro" id="IPR002110">
    <property type="entry name" value="Ankyrin_rpt"/>
</dbReference>
<dbReference type="SUPFAM" id="SSF48403">
    <property type="entry name" value="Ankyrin repeat"/>
    <property type="match status" value="1"/>
</dbReference>
<comment type="caution">
    <text evidence="5">The sequence shown here is derived from an EMBL/GenBank/DDBJ whole genome shotgun (WGS) entry which is preliminary data.</text>
</comment>
<evidence type="ECO:0000256" key="3">
    <source>
        <dbReference type="PROSITE-ProRule" id="PRU00023"/>
    </source>
</evidence>
<evidence type="ECO:0000256" key="2">
    <source>
        <dbReference type="ARBA" id="ARBA00023043"/>
    </source>
</evidence>
<dbReference type="PROSITE" id="PS50088">
    <property type="entry name" value="ANK_REPEAT"/>
    <property type="match status" value="2"/>
</dbReference>
<dbReference type="EMBL" id="JAGHQM010000413">
    <property type="protein sequence ID" value="KAH0562097.1"/>
    <property type="molecule type" value="Genomic_DNA"/>
</dbReference>
<name>A0A9P8RQY8_9PEZI</name>
<dbReference type="PANTHER" id="PTHR24193:SF121">
    <property type="entry name" value="ADA2A-CONTAINING COMPLEX COMPONENT 3, ISOFORM D"/>
    <property type="match status" value="1"/>
</dbReference>
<evidence type="ECO:0000313" key="5">
    <source>
        <dbReference type="EMBL" id="KAH0562097.1"/>
    </source>
</evidence>
<protein>
    <submittedName>
        <fullName evidence="5">Uncharacterized protein</fullName>
    </submittedName>
</protein>
<reference evidence="5" key="1">
    <citation type="submission" date="2021-03" db="EMBL/GenBank/DDBJ databases">
        <title>Comparative genomics and phylogenomic investigation of the class Geoglossomycetes provide insights into ecological specialization and systematics.</title>
        <authorList>
            <person name="Melie T."/>
            <person name="Pirro S."/>
            <person name="Miller A.N."/>
            <person name="Quandt A."/>
        </authorList>
    </citation>
    <scope>NUCLEOTIDE SEQUENCE</scope>
    <source>
        <strain evidence="5">CAQ_001_2017</strain>
    </source>
</reference>
<proteinExistence type="predicted"/>
<dbReference type="Pfam" id="PF12796">
    <property type="entry name" value="Ank_2"/>
    <property type="match status" value="1"/>
</dbReference>
<keyword evidence="2 3" id="KW-0040">ANK repeat</keyword>
<dbReference type="PROSITE" id="PS50297">
    <property type="entry name" value="ANK_REP_REGION"/>
    <property type="match status" value="1"/>
</dbReference>
<dbReference type="Proteomes" id="UP000750711">
    <property type="component" value="Unassembled WGS sequence"/>
</dbReference>
<dbReference type="GO" id="GO:0005634">
    <property type="term" value="C:nucleus"/>
    <property type="evidence" value="ECO:0007669"/>
    <property type="project" value="TreeGrafter"/>
</dbReference>
<dbReference type="GO" id="GO:0000976">
    <property type="term" value="F:transcription cis-regulatory region binding"/>
    <property type="evidence" value="ECO:0007669"/>
    <property type="project" value="TreeGrafter"/>
</dbReference>
<dbReference type="AlphaFoldDB" id="A0A9P8RQY8"/>
<evidence type="ECO:0000313" key="6">
    <source>
        <dbReference type="Proteomes" id="UP000750711"/>
    </source>
</evidence>
<feature type="region of interest" description="Disordered" evidence="4">
    <location>
        <begin position="1"/>
        <end position="70"/>
    </location>
</feature>
<feature type="repeat" description="ANK" evidence="3">
    <location>
        <begin position="101"/>
        <end position="133"/>
    </location>
</feature>
<dbReference type="Gene3D" id="1.25.40.20">
    <property type="entry name" value="Ankyrin repeat-containing domain"/>
    <property type="match status" value="1"/>
</dbReference>
<evidence type="ECO:0000256" key="4">
    <source>
        <dbReference type="SAM" id="MobiDB-lite"/>
    </source>
</evidence>
<accession>A0A9P8RQY8</accession>
<dbReference type="InterPro" id="IPR050663">
    <property type="entry name" value="Ankyrin-SOCS_Box"/>
</dbReference>
<organism evidence="5 6">
    <name type="scientific">Trichoglossum hirsutum</name>
    <dbReference type="NCBI Taxonomy" id="265104"/>
    <lineage>
        <taxon>Eukaryota</taxon>
        <taxon>Fungi</taxon>
        <taxon>Dikarya</taxon>
        <taxon>Ascomycota</taxon>
        <taxon>Pezizomycotina</taxon>
        <taxon>Geoglossomycetes</taxon>
        <taxon>Geoglossales</taxon>
        <taxon>Geoglossaceae</taxon>
        <taxon>Trichoglossum</taxon>
    </lineage>
</organism>
<dbReference type="InterPro" id="IPR036770">
    <property type="entry name" value="Ankyrin_rpt-contain_sf"/>
</dbReference>
<feature type="compositionally biased region" description="Polar residues" evidence="4">
    <location>
        <begin position="34"/>
        <end position="48"/>
    </location>
</feature>
<evidence type="ECO:0000256" key="1">
    <source>
        <dbReference type="ARBA" id="ARBA00022737"/>
    </source>
</evidence>
<keyword evidence="6" id="KW-1185">Reference proteome</keyword>
<dbReference type="PANTHER" id="PTHR24193">
    <property type="entry name" value="ANKYRIN REPEAT PROTEIN"/>
    <property type="match status" value="1"/>
</dbReference>
<feature type="compositionally biased region" description="Polar residues" evidence="4">
    <location>
        <begin position="1"/>
        <end position="11"/>
    </location>
</feature>
<keyword evidence="1" id="KW-0677">Repeat</keyword>
<gene>
    <name evidence="5" type="ORF">GP486_003202</name>
</gene>
<feature type="repeat" description="ANK" evidence="3">
    <location>
        <begin position="134"/>
        <end position="169"/>
    </location>
</feature>
<dbReference type="GO" id="GO:0045944">
    <property type="term" value="P:positive regulation of transcription by RNA polymerase II"/>
    <property type="evidence" value="ECO:0007669"/>
    <property type="project" value="TreeGrafter"/>
</dbReference>
<dbReference type="SMART" id="SM00248">
    <property type="entry name" value="ANK"/>
    <property type="match status" value="3"/>
</dbReference>
<sequence length="321" mass="35854">MFSRPRSTNPLQDAERELSRISPAVPSPHDSVVDPQTTSIEGSNAQYRRSSESEESSETEEIFRPIGPSVDSLQDSLEQAERLLDTLLQPRRRQTLPINSKRRSPLSFAAYGAHLEIVKLLLDNGADVDHKANNEWTPLHLTTQFLRDKTLDTIKMLAKSGADINARTDANGTVLHIATQRGSTEIIQYLISDLEHRRISLRAASLYLIAREERNCLQGLAVQPTSKKTARALSDNRTIKRGSQGADDVRAYLIDIWMNEPPAEEDQLTGLLINLRRLVILENLATLLSDTQHGEYEKRKLLGEGDYGMTKQSPGQPGQAI</sequence>